<protein>
    <recommendedName>
        <fullName evidence="4">PknH-like extracellular domain-containing protein</fullName>
    </recommendedName>
</protein>
<accession>A0A6V8LI64</accession>
<reference evidence="2 3" key="2">
    <citation type="submission" date="2020-03" db="EMBL/GenBank/DDBJ databases">
        <authorList>
            <person name="Ichikawa N."/>
            <person name="Kimura A."/>
            <person name="Kitahashi Y."/>
            <person name="Uohara A."/>
        </authorList>
    </citation>
    <scope>NUCLEOTIDE SEQUENCE [LARGE SCALE GENOMIC DNA]</scope>
    <source>
        <strain evidence="2 3">NBRC 108638</strain>
    </source>
</reference>
<comment type="caution">
    <text evidence="2">The sequence shown here is derived from an EMBL/GenBank/DDBJ whole genome shotgun (WGS) entry which is preliminary data.</text>
</comment>
<dbReference type="Proteomes" id="UP000482960">
    <property type="component" value="Unassembled WGS sequence"/>
</dbReference>
<keyword evidence="1" id="KW-0812">Transmembrane</keyword>
<dbReference type="EMBL" id="BLPG01000001">
    <property type="protein sequence ID" value="GFJ94339.1"/>
    <property type="molecule type" value="Genomic_DNA"/>
</dbReference>
<evidence type="ECO:0000313" key="2">
    <source>
        <dbReference type="EMBL" id="GFJ94339.1"/>
    </source>
</evidence>
<evidence type="ECO:0000256" key="1">
    <source>
        <dbReference type="SAM" id="Phobius"/>
    </source>
</evidence>
<evidence type="ECO:0008006" key="4">
    <source>
        <dbReference type="Google" id="ProtNLM"/>
    </source>
</evidence>
<organism evidence="2 3">
    <name type="scientific">Phytohabitans rumicis</name>
    <dbReference type="NCBI Taxonomy" id="1076125"/>
    <lineage>
        <taxon>Bacteria</taxon>
        <taxon>Bacillati</taxon>
        <taxon>Actinomycetota</taxon>
        <taxon>Actinomycetes</taxon>
        <taxon>Micromonosporales</taxon>
        <taxon>Micromonosporaceae</taxon>
    </lineage>
</organism>
<reference evidence="2 3" key="1">
    <citation type="submission" date="2020-03" db="EMBL/GenBank/DDBJ databases">
        <title>Whole genome shotgun sequence of Phytohabitans rumicis NBRC 108638.</title>
        <authorList>
            <person name="Komaki H."/>
            <person name="Tamura T."/>
        </authorList>
    </citation>
    <scope>NUCLEOTIDE SEQUENCE [LARGE SCALE GENOMIC DNA]</scope>
    <source>
        <strain evidence="2 3">NBRC 108638</strain>
    </source>
</reference>
<keyword evidence="1" id="KW-1133">Transmembrane helix</keyword>
<feature type="transmembrane region" description="Helical" evidence="1">
    <location>
        <begin position="38"/>
        <end position="56"/>
    </location>
</feature>
<name>A0A6V8LI64_9ACTN</name>
<keyword evidence="1" id="KW-0472">Membrane</keyword>
<proteinExistence type="predicted"/>
<gene>
    <name evidence="2" type="ORF">Prum_079810</name>
</gene>
<dbReference type="RefSeq" id="WP_173081396.1">
    <property type="nucleotide sequence ID" value="NZ_BAABJB010000018.1"/>
</dbReference>
<evidence type="ECO:0000313" key="3">
    <source>
        <dbReference type="Proteomes" id="UP000482960"/>
    </source>
</evidence>
<keyword evidence="3" id="KW-1185">Reference proteome</keyword>
<dbReference type="AlphaFoldDB" id="A0A6V8LI64"/>
<sequence length="291" mass="30909">MRDPGNLPQLLAQDLAEVDWPAPDQIRARARRRTIRKAVAAPAAVLLVVASVWLLVGPGRDGGLADDPVGGSGPSASPSASPSVAASYTMPAGWFGPEDLVQPADVGAGYTLENENAFAPGEYPTWSFNADECDAYAGLRITAFRSYTWMRINIVAPGGDDAAVPAVHAELNSYPTATVAKQVMSDVRAMVGACAEFSYAGGEASTEARPARVVHTYSVEGERFAGDESVLIRHVTRSVDASTGEVLPGDQAVIPEILAVVRVGDRVEVLSTYQDDRDRMREIATKAARRL</sequence>